<keyword evidence="2" id="KW-1185">Reference proteome</keyword>
<evidence type="ECO:0000313" key="1">
    <source>
        <dbReference type="EMBL" id="CAJ2641801.1"/>
    </source>
</evidence>
<reference evidence="1" key="1">
    <citation type="submission" date="2023-10" db="EMBL/GenBank/DDBJ databases">
        <authorList>
            <person name="Rodriguez Cubillos JULIANA M."/>
            <person name="De Vega J."/>
        </authorList>
    </citation>
    <scope>NUCLEOTIDE SEQUENCE</scope>
</reference>
<comment type="caution">
    <text evidence="1">The sequence shown here is derived from an EMBL/GenBank/DDBJ whole genome shotgun (WGS) entry which is preliminary data.</text>
</comment>
<protein>
    <submittedName>
        <fullName evidence="1">Uncharacterized protein</fullName>
    </submittedName>
</protein>
<name>A0ACB0JC29_TRIPR</name>
<accession>A0ACB0JC29</accession>
<evidence type="ECO:0000313" key="2">
    <source>
        <dbReference type="Proteomes" id="UP001177021"/>
    </source>
</evidence>
<sequence>MGPPVRGRGGSGGGFRGGRGGGRGGDRGTPFKSRGGGRGGSRGGRGGGRGGGKEKQFKNNLEVSAYLTNASELDDHIIHLLFSANRWEKRPLLETKLKSGVTLIVDRYSYSGVAFSSAKGLNIEWCKEAAERGGYGDERYKKLEFQKKVAEHYKVLHDASWKVMNCFSGLKNITKTHFLFCQEHSIFCLKKRYNFTNFSRS</sequence>
<gene>
    <name evidence="1" type="ORF">MILVUS5_LOCUS11370</name>
</gene>
<dbReference type="EMBL" id="CASHSV030000024">
    <property type="protein sequence ID" value="CAJ2641801.1"/>
    <property type="molecule type" value="Genomic_DNA"/>
</dbReference>
<organism evidence="1 2">
    <name type="scientific">Trifolium pratense</name>
    <name type="common">Red clover</name>
    <dbReference type="NCBI Taxonomy" id="57577"/>
    <lineage>
        <taxon>Eukaryota</taxon>
        <taxon>Viridiplantae</taxon>
        <taxon>Streptophyta</taxon>
        <taxon>Embryophyta</taxon>
        <taxon>Tracheophyta</taxon>
        <taxon>Spermatophyta</taxon>
        <taxon>Magnoliopsida</taxon>
        <taxon>eudicotyledons</taxon>
        <taxon>Gunneridae</taxon>
        <taxon>Pentapetalae</taxon>
        <taxon>rosids</taxon>
        <taxon>fabids</taxon>
        <taxon>Fabales</taxon>
        <taxon>Fabaceae</taxon>
        <taxon>Papilionoideae</taxon>
        <taxon>50 kb inversion clade</taxon>
        <taxon>NPAAA clade</taxon>
        <taxon>Hologalegina</taxon>
        <taxon>IRL clade</taxon>
        <taxon>Trifolieae</taxon>
        <taxon>Trifolium</taxon>
    </lineage>
</organism>
<dbReference type="Proteomes" id="UP001177021">
    <property type="component" value="Unassembled WGS sequence"/>
</dbReference>
<proteinExistence type="predicted"/>